<evidence type="ECO:0000256" key="13">
    <source>
        <dbReference type="RuleBase" id="RU003785"/>
    </source>
</evidence>
<dbReference type="RefSeq" id="WP_349053871.1">
    <property type="nucleotide sequence ID" value="NZ_JBBNPS010000009.1"/>
</dbReference>
<evidence type="ECO:0000313" key="14">
    <source>
        <dbReference type="EMBL" id="MEQ3353573.1"/>
    </source>
</evidence>
<dbReference type="Proteomes" id="UP001481872">
    <property type="component" value="Unassembled WGS sequence"/>
</dbReference>
<feature type="binding site" evidence="10">
    <location>
        <begin position="11"/>
        <end position="16"/>
    </location>
    <ligand>
        <name>substrate</name>
    </ligand>
</feature>
<evidence type="ECO:0000256" key="3">
    <source>
        <dbReference type="ARBA" id="ARBA00005842"/>
    </source>
</evidence>
<evidence type="ECO:0000256" key="10">
    <source>
        <dbReference type="HAMAP-Rule" id="MF_00185"/>
    </source>
</evidence>
<evidence type="ECO:0000256" key="4">
    <source>
        <dbReference type="ARBA" id="ARBA00022679"/>
    </source>
</evidence>
<evidence type="ECO:0000256" key="9">
    <source>
        <dbReference type="ARBA" id="ARBA00049563"/>
    </source>
</evidence>
<feature type="region of interest" description="Interaction with substrate tRNA" evidence="10">
    <location>
        <begin position="34"/>
        <end position="37"/>
    </location>
</feature>
<dbReference type="Gene3D" id="1.10.20.140">
    <property type="match status" value="1"/>
</dbReference>
<keyword evidence="5 10" id="KW-0819">tRNA processing</keyword>
<organism evidence="14 15">
    <name type="scientific">Aedoeadaptatus acetigenes</name>
    <dbReference type="NCBI Taxonomy" id="2981723"/>
    <lineage>
        <taxon>Bacteria</taxon>
        <taxon>Bacillati</taxon>
        <taxon>Bacillota</taxon>
        <taxon>Tissierellia</taxon>
        <taxon>Tissierellales</taxon>
        <taxon>Peptoniphilaceae</taxon>
        <taxon>Aedoeadaptatus</taxon>
    </lineage>
</organism>
<comment type="subunit">
    <text evidence="10">Monomer.</text>
</comment>
<evidence type="ECO:0000256" key="11">
    <source>
        <dbReference type="RuleBase" id="RU003783"/>
    </source>
</evidence>
<sequence>MKPLILITGPTGSGKSDLSVALAKKLHTEIISADSVQVYRGFTIGSGKITPEETEGIVHHLIDIKDPHEFYSAADFYEAAAPIFEDLWQRGKIPIVCGGTALYIHSLIYDLDFSEKPSTTLRKELNNLYNRRGLEYMVALLKEKDATMAEAVDLNNPRRVIRALERIESGHVETEQLRKKRKGVDPLYIVLDWEREALYDRINRRVLKMVEAGLFDEVETLYKVYGSDVKPMGSIGYKEVVKYIKGEWDKATAIEKIQQHSRNFAKRQMTWFRKEEDAVFIPMSELTKDAALEKILELEREKYGTDRGFNGD</sequence>
<keyword evidence="8 10" id="KW-0460">Magnesium</keyword>
<dbReference type="GO" id="GO:0052381">
    <property type="term" value="F:tRNA dimethylallyltransferase activity"/>
    <property type="evidence" value="ECO:0007669"/>
    <property type="project" value="UniProtKB-EC"/>
</dbReference>
<gene>
    <name evidence="10 14" type="primary">miaA</name>
    <name evidence="14" type="ORF">AAA081_04560</name>
</gene>
<comment type="cofactor">
    <cofactor evidence="1 10">
        <name>Mg(2+)</name>
        <dbReference type="ChEBI" id="CHEBI:18420"/>
    </cofactor>
</comment>
<protein>
    <recommendedName>
        <fullName evidence="10">tRNA dimethylallyltransferase</fullName>
        <ecNumber evidence="10">2.5.1.75</ecNumber>
    </recommendedName>
    <alternativeName>
        <fullName evidence="10">Dimethylallyl diphosphate:tRNA dimethylallyltransferase</fullName>
        <shortName evidence="10">DMAPP:tRNA dimethylallyltransferase</shortName>
        <shortName evidence="10">DMATase</shortName>
    </alternativeName>
    <alternativeName>
        <fullName evidence="10">Isopentenyl-diphosphate:tRNA isopentenyltransferase</fullName>
        <shortName evidence="10">IPP transferase</shortName>
        <shortName evidence="10">IPPT</shortName>
        <shortName evidence="10">IPTase</shortName>
    </alternativeName>
</protein>
<comment type="similarity">
    <text evidence="3 10 13">Belongs to the IPP transferase family.</text>
</comment>
<evidence type="ECO:0000256" key="5">
    <source>
        <dbReference type="ARBA" id="ARBA00022694"/>
    </source>
</evidence>
<evidence type="ECO:0000256" key="7">
    <source>
        <dbReference type="ARBA" id="ARBA00022840"/>
    </source>
</evidence>
<evidence type="ECO:0000313" key="15">
    <source>
        <dbReference type="Proteomes" id="UP001481872"/>
    </source>
</evidence>
<evidence type="ECO:0000256" key="12">
    <source>
        <dbReference type="RuleBase" id="RU003784"/>
    </source>
</evidence>
<evidence type="ECO:0000256" key="6">
    <source>
        <dbReference type="ARBA" id="ARBA00022741"/>
    </source>
</evidence>
<dbReference type="NCBIfam" id="TIGR00174">
    <property type="entry name" value="miaA"/>
    <property type="match status" value="1"/>
</dbReference>
<keyword evidence="4 10" id="KW-0808">Transferase</keyword>
<comment type="catalytic activity">
    <reaction evidence="9 10 11">
        <text>adenosine(37) in tRNA + dimethylallyl diphosphate = N(6)-dimethylallyladenosine(37) in tRNA + diphosphate</text>
        <dbReference type="Rhea" id="RHEA:26482"/>
        <dbReference type="Rhea" id="RHEA-COMP:10162"/>
        <dbReference type="Rhea" id="RHEA-COMP:10375"/>
        <dbReference type="ChEBI" id="CHEBI:33019"/>
        <dbReference type="ChEBI" id="CHEBI:57623"/>
        <dbReference type="ChEBI" id="CHEBI:74411"/>
        <dbReference type="ChEBI" id="CHEBI:74415"/>
        <dbReference type="EC" id="2.5.1.75"/>
    </reaction>
</comment>
<keyword evidence="6 10" id="KW-0547">Nucleotide-binding</keyword>
<keyword evidence="15" id="KW-1185">Reference proteome</keyword>
<dbReference type="SUPFAM" id="SSF52540">
    <property type="entry name" value="P-loop containing nucleoside triphosphate hydrolases"/>
    <property type="match status" value="2"/>
</dbReference>
<name>A0ABV1J6Q5_9FIRM</name>
<feature type="site" description="Interaction with substrate tRNA" evidence="10">
    <location>
        <position position="100"/>
    </location>
</feature>
<accession>A0ABV1J6Q5</accession>
<evidence type="ECO:0000256" key="2">
    <source>
        <dbReference type="ARBA" id="ARBA00003213"/>
    </source>
</evidence>
<dbReference type="EMBL" id="JBBNPS010000009">
    <property type="protein sequence ID" value="MEQ3353573.1"/>
    <property type="molecule type" value="Genomic_DNA"/>
</dbReference>
<dbReference type="InterPro" id="IPR027417">
    <property type="entry name" value="P-loop_NTPase"/>
</dbReference>
<dbReference type="Pfam" id="PF01715">
    <property type="entry name" value="IPPT"/>
    <property type="match status" value="1"/>
</dbReference>
<evidence type="ECO:0000256" key="8">
    <source>
        <dbReference type="ARBA" id="ARBA00022842"/>
    </source>
</evidence>
<dbReference type="Gene3D" id="3.40.50.300">
    <property type="entry name" value="P-loop containing nucleotide triphosphate hydrolases"/>
    <property type="match status" value="1"/>
</dbReference>
<dbReference type="HAMAP" id="MF_00185">
    <property type="entry name" value="IPP_trans"/>
    <property type="match status" value="1"/>
</dbReference>
<feature type="binding site" evidence="10">
    <location>
        <begin position="9"/>
        <end position="16"/>
    </location>
    <ligand>
        <name>ATP</name>
        <dbReference type="ChEBI" id="CHEBI:30616"/>
    </ligand>
</feature>
<comment type="caution">
    <text evidence="10">Lacks conserved residue(s) required for the propagation of feature annotation.</text>
</comment>
<keyword evidence="7 10" id="KW-0067">ATP-binding</keyword>
<feature type="site" description="Interaction with substrate tRNA" evidence="10">
    <location>
        <position position="122"/>
    </location>
</feature>
<proteinExistence type="inferred from homology"/>
<comment type="function">
    <text evidence="2 10 12">Catalyzes the transfer of a dimethylallyl group onto the adenine at position 37 in tRNAs that read codons beginning with uridine, leading to the formation of N6-(dimethylallyl)adenosine (i(6)A).</text>
</comment>
<dbReference type="InterPro" id="IPR039657">
    <property type="entry name" value="Dimethylallyltransferase"/>
</dbReference>
<dbReference type="InterPro" id="IPR018022">
    <property type="entry name" value="IPT"/>
</dbReference>
<dbReference type="EC" id="2.5.1.75" evidence="10"/>
<reference evidence="14 15" key="1">
    <citation type="submission" date="2024-04" db="EMBL/GenBank/DDBJ databases">
        <title>Human intestinal bacterial collection.</title>
        <authorList>
            <person name="Pauvert C."/>
            <person name="Hitch T.C.A."/>
            <person name="Clavel T."/>
        </authorList>
    </citation>
    <scope>NUCLEOTIDE SEQUENCE [LARGE SCALE GENOMIC DNA]</scope>
    <source>
        <strain evidence="14 15">CLA-SR-H026</strain>
    </source>
</reference>
<comment type="caution">
    <text evidence="14">The sequence shown here is derived from an EMBL/GenBank/DDBJ whole genome shotgun (WGS) entry which is preliminary data.</text>
</comment>
<evidence type="ECO:0000256" key="1">
    <source>
        <dbReference type="ARBA" id="ARBA00001946"/>
    </source>
</evidence>
<dbReference type="PANTHER" id="PTHR11088">
    <property type="entry name" value="TRNA DIMETHYLALLYLTRANSFERASE"/>
    <property type="match status" value="1"/>
</dbReference>
<dbReference type="PANTHER" id="PTHR11088:SF60">
    <property type="entry name" value="TRNA DIMETHYLALLYLTRANSFERASE"/>
    <property type="match status" value="1"/>
</dbReference>